<accession>A0A443J511</accession>
<protein>
    <submittedName>
        <fullName evidence="1">Uncharacterized protein</fullName>
    </submittedName>
</protein>
<dbReference type="EMBL" id="SAUW01000001">
    <property type="protein sequence ID" value="RWR15574.1"/>
    <property type="molecule type" value="Genomic_DNA"/>
</dbReference>
<sequence>MTAATRRFRGRPTEFDIFEGYVTYKIVPFLDGRSEEILVLAETAEGAEVESALVSFGRDCALTGALALAAAVNRSMIGEDSDIVFADACLAAYFILTDPFKATRNTRIMLSTHFRRFFGQDIDYLILSPEREILHLKRKGWPAMVAQRDMTQEPRDPDFYVDLLARVSAARLNANWHPYDDLESRPPLKAEAQEFFDENLDALRLRNFPKLTTWVTTARQARATLQARGIAFWAD</sequence>
<comment type="caution">
    <text evidence="1">The sequence shown here is derived from an EMBL/GenBank/DDBJ whole genome shotgun (WGS) entry which is preliminary data.</text>
</comment>
<dbReference type="RefSeq" id="WP_128268584.1">
    <property type="nucleotide sequence ID" value="NZ_SAUW01000001.1"/>
</dbReference>
<name>A0A443J511_9RHOB</name>
<dbReference type="Proteomes" id="UP000285710">
    <property type="component" value="Unassembled WGS sequence"/>
</dbReference>
<reference evidence="1 2" key="1">
    <citation type="submission" date="2019-01" db="EMBL/GenBank/DDBJ databases">
        <title>Sinorhodobacter populi sp. nov. isolated from the symptomatic bark tissue of Populus euramericana canker.</title>
        <authorList>
            <person name="Xu G."/>
        </authorList>
    </citation>
    <scope>NUCLEOTIDE SEQUENCE [LARGE SCALE GENOMIC DNA]</scope>
    <source>
        <strain evidence="1 2">2D-5</strain>
    </source>
</reference>
<keyword evidence="2" id="KW-1185">Reference proteome</keyword>
<reference evidence="1 2" key="2">
    <citation type="submission" date="2019-01" db="EMBL/GenBank/DDBJ databases">
        <authorList>
            <person name="Li Y."/>
        </authorList>
    </citation>
    <scope>NUCLEOTIDE SEQUENCE [LARGE SCALE GENOMIC DNA]</scope>
    <source>
        <strain evidence="1 2">2D-5</strain>
    </source>
</reference>
<dbReference type="AlphaFoldDB" id="A0A443J511"/>
<evidence type="ECO:0000313" key="1">
    <source>
        <dbReference type="EMBL" id="RWR15574.1"/>
    </source>
</evidence>
<organism evidence="1 2">
    <name type="scientific">Paenirhodobacter populi</name>
    <dbReference type="NCBI Taxonomy" id="2306993"/>
    <lineage>
        <taxon>Bacteria</taxon>
        <taxon>Pseudomonadati</taxon>
        <taxon>Pseudomonadota</taxon>
        <taxon>Alphaproteobacteria</taxon>
        <taxon>Rhodobacterales</taxon>
        <taxon>Rhodobacter group</taxon>
        <taxon>Paenirhodobacter</taxon>
    </lineage>
</organism>
<evidence type="ECO:0000313" key="2">
    <source>
        <dbReference type="Proteomes" id="UP000285710"/>
    </source>
</evidence>
<gene>
    <name evidence="1" type="ORF">D2T33_01495</name>
</gene>
<proteinExistence type="predicted"/>